<dbReference type="EMBL" id="CAWUHD010000013">
    <property type="protein sequence ID" value="CAK7214329.1"/>
    <property type="molecule type" value="Genomic_DNA"/>
</dbReference>
<organism evidence="1 2">
    <name type="scientific">Sporothrix eucalyptigena</name>
    <dbReference type="NCBI Taxonomy" id="1812306"/>
    <lineage>
        <taxon>Eukaryota</taxon>
        <taxon>Fungi</taxon>
        <taxon>Dikarya</taxon>
        <taxon>Ascomycota</taxon>
        <taxon>Pezizomycotina</taxon>
        <taxon>Sordariomycetes</taxon>
        <taxon>Sordariomycetidae</taxon>
        <taxon>Ophiostomatales</taxon>
        <taxon>Ophiostomataceae</taxon>
        <taxon>Sporothrix</taxon>
    </lineage>
</organism>
<name>A0ABP0B468_9PEZI</name>
<gene>
    <name evidence="1" type="ORF">SEUCBS140593_002151</name>
</gene>
<dbReference type="InterPro" id="IPR035810">
    <property type="entry name" value="PEBP_euk"/>
</dbReference>
<reference evidence="1 2" key="1">
    <citation type="submission" date="2024-01" db="EMBL/GenBank/DDBJ databases">
        <authorList>
            <person name="Allen C."/>
            <person name="Tagirdzhanova G."/>
        </authorList>
    </citation>
    <scope>NUCLEOTIDE SEQUENCE [LARGE SCALE GENOMIC DNA]</scope>
</reference>
<proteinExistence type="predicted"/>
<dbReference type="PANTHER" id="PTHR11362">
    <property type="entry name" value="PHOSPHATIDYLETHANOLAMINE-BINDING PROTEIN"/>
    <property type="match status" value="1"/>
</dbReference>
<accession>A0ABP0B468</accession>
<evidence type="ECO:0000313" key="1">
    <source>
        <dbReference type="EMBL" id="CAK7214329.1"/>
    </source>
</evidence>
<dbReference type="InterPro" id="IPR008914">
    <property type="entry name" value="PEBP"/>
</dbReference>
<sequence>MAEPSCTTTACIYDNPQATPAITSYPTTLTLSSTWSTVRTVTPDDDPAGPLQTTTEYQRCVTYEPHDASPTSFPATVLQSVTTSHTFVWTSGGKATTTTTDEPTSSQWIVHQPAATDLPRRALGGPPNATAPAGWIAAPQCVDAGQDTGCVRQCTQRDGLWYCFDKHAWYEENVMGRVCWWTQPDDSGTGAMVLQYLMLAEPCRVGDRHVQCDALVLVMADRFSSAVQAALAAVEGSEGKPATSQATLRLTFAQPDGKPAVVVGAGNAGTAVTPIEAKDEPALALHKSVTTNVAPGQKFFAASLDPDAPFPSWPFLGPILHGVQTDLILGDADGDWTTLTSSVKPVINYIKPGPPSPSSAHRYVFFVWKQPDGLNAAGVSSKMGWAPEGVSRMGRMRFDANTLEQNLGLGDIVAVNFFRSQQRQ</sequence>
<keyword evidence="2" id="KW-1185">Reference proteome</keyword>
<dbReference type="InterPro" id="IPR036610">
    <property type="entry name" value="PEBP-like_sf"/>
</dbReference>
<dbReference type="Proteomes" id="UP001642482">
    <property type="component" value="Unassembled WGS sequence"/>
</dbReference>
<dbReference type="Gene3D" id="3.90.280.10">
    <property type="entry name" value="PEBP-like"/>
    <property type="match status" value="1"/>
</dbReference>
<dbReference type="SUPFAM" id="SSF49777">
    <property type="entry name" value="PEBP-like"/>
    <property type="match status" value="1"/>
</dbReference>
<evidence type="ECO:0000313" key="2">
    <source>
        <dbReference type="Proteomes" id="UP001642482"/>
    </source>
</evidence>
<dbReference type="CDD" id="cd00866">
    <property type="entry name" value="PEBP_euk"/>
    <property type="match status" value="1"/>
</dbReference>
<dbReference type="PANTHER" id="PTHR11362:SF78">
    <property type="entry name" value="PROTEASE INHIBITOR"/>
    <property type="match status" value="1"/>
</dbReference>
<comment type="caution">
    <text evidence="1">The sequence shown here is derived from an EMBL/GenBank/DDBJ whole genome shotgun (WGS) entry which is preliminary data.</text>
</comment>
<protein>
    <recommendedName>
        <fullName evidence="3">Phosphatidylethanolamine-binding protein</fullName>
    </recommendedName>
</protein>
<evidence type="ECO:0008006" key="3">
    <source>
        <dbReference type="Google" id="ProtNLM"/>
    </source>
</evidence>
<dbReference type="Pfam" id="PF01161">
    <property type="entry name" value="PBP"/>
    <property type="match status" value="1"/>
</dbReference>